<proteinExistence type="inferred from homology"/>
<accession>A0A2J6WEM7</accession>
<dbReference type="Proteomes" id="UP000237040">
    <property type="component" value="Unassembled WGS sequence"/>
</dbReference>
<dbReference type="SUPFAM" id="SSF102405">
    <property type="entry name" value="MCP/YpsA-like"/>
    <property type="match status" value="1"/>
</dbReference>
<dbReference type="EMBL" id="PNIL01000045">
    <property type="protein sequence ID" value="PMP67448.1"/>
    <property type="molecule type" value="Genomic_DNA"/>
</dbReference>
<comment type="similarity">
    <text evidence="1">Belongs to the DprA/Smf family.</text>
</comment>
<evidence type="ECO:0000313" key="3">
    <source>
        <dbReference type="EMBL" id="PMP67448.1"/>
    </source>
</evidence>
<dbReference type="Pfam" id="PF02481">
    <property type="entry name" value="DNA_processg_A"/>
    <property type="match status" value="1"/>
</dbReference>
<dbReference type="InterPro" id="IPR003488">
    <property type="entry name" value="DprA"/>
</dbReference>
<feature type="domain" description="Smf/DprA SLOG" evidence="2">
    <location>
        <begin position="59"/>
        <end position="267"/>
    </location>
</feature>
<dbReference type="RefSeq" id="WP_424587110.1">
    <property type="nucleotide sequence ID" value="NZ_JBNARP010000013.1"/>
</dbReference>
<protein>
    <submittedName>
        <fullName evidence="3">DNA-protecting protein DprA</fullName>
    </submittedName>
</protein>
<dbReference type="GO" id="GO:0009294">
    <property type="term" value="P:DNA-mediated transformation"/>
    <property type="evidence" value="ECO:0007669"/>
    <property type="project" value="InterPro"/>
</dbReference>
<evidence type="ECO:0000256" key="1">
    <source>
        <dbReference type="ARBA" id="ARBA00006525"/>
    </source>
</evidence>
<dbReference type="NCBIfam" id="TIGR00732">
    <property type="entry name" value="dprA"/>
    <property type="match status" value="1"/>
</dbReference>
<dbReference type="Gene3D" id="3.40.50.450">
    <property type="match status" value="1"/>
</dbReference>
<name>A0A2J6WEM7_9BACT</name>
<dbReference type="InterPro" id="IPR057666">
    <property type="entry name" value="DrpA_SLOG"/>
</dbReference>
<dbReference type="PANTHER" id="PTHR43022:SF1">
    <property type="entry name" value="PROTEIN SMF"/>
    <property type="match status" value="1"/>
</dbReference>
<reference evidence="3 4" key="1">
    <citation type="submission" date="2018-01" db="EMBL/GenBank/DDBJ databases">
        <title>Metagenomic assembled genomes from two thermal pools in the Uzon Caldera, Kamchatka, Russia.</title>
        <authorList>
            <person name="Wilkins L."/>
            <person name="Ettinger C."/>
        </authorList>
    </citation>
    <scope>NUCLEOTIDE SEQUENCE [LARGE SCALE GENOMIC DNA]</scope>
    <source>
        <strain evidence="3">ZAV-07</strain>
    </source>
</reference>
<comment type="caution">
    <text evidence="3">The sequence shown here is derived from an EMBL/GenBank/DDBJ whole genome shotgun (WGS) entry which is preliminary data.</text>
</comment>
<evidence type="ECO:0000313" key="4">
    <source>
        <dbReference type="Proteomes" id="UP000237040"/>
    </source>
</evidence>
<evidence type="ECO:0000259" key="2">
    <source>
        <dbReference type="Pfam" id="PF02481"/>
    </source>
</evidence>
<dbReference type="PANTHER" id="PTHR43022">
    <property type="entry name" value="PROTEIN SMF"/>
    <property type="match status" value="1"/>
</dbReference>
<dbReference type="AlphaFoldDB" id="A0A2J6WEM7"/>
<sequence length="341" mass="38086">MDLLKTVALNYLRFNKPKEAKIYLKEFLDNDSFDFNVDKYYIEFAEKEIEKAKEYNVQLIPFYDEKYPNALSLLKDKPILLYVKGDFIEFPKDAVAIVGSRKCTNYGKSVAYKIAYDLASVGVSIVSGLAYGIDSAAHNGALDANGKTIAILGSGIDVIYPRDHLSLSRKIEENGFIVSEFPFGTEPMKYNFPFRNRIISALSLGVIVVEAELKSGSLITAMHAIEQGKEVFAVPGNITSPTSLGTNALIRDGAIPLLDVNDIFENIKELNHLKLSKRIEEFSEIEQAILNMLEDGDTFDTLKEKISSGDFLISDSEILATLTTLEVRGYLKKTLGRYFKI</sequence>
<gene>
    <name evidence="3" type="primary">dprA</name>
    <name evidence="3" type="ORF">C0189_03080</name>
</gene>
<organism evidence="3 4">
    <name type="scientific">Caldisericum exile</name>
    <dbReference type="NCBI Taxonomy" id="693075"/>
    <lineage>
        <taxon>Bacteria</taxon>
        <taxon>Pseudomonadati</taxon>
        <taxon>Caldisericota/Cryosericota group</taxon>
        <taxon>Caldisericota</taxon>
        <taxon>Caldisericia</taxon>
        <taxon>Caldisericales</taxon>
        <taxon>Caldisericaceae</taxon>
        <taxon>Caldisericum</taxon>
    </lineage>
</organism>